<dbReference type="Proteomes" id="UP001597601">
    <property type="component" value="Unassembled WGS sequence"/>
</dbReference>
<gene>
    <name evidence="1" type="ORF">ACFSYC_05160</name>
</gene>
<reference evidence="2" key="1">
    <citation type="journal article" date="2019" name="Int. J. Syst. Evol. Microbiol.">
        <title>The Global Catalogue of Microorganisms (GCM) 10K type strain sequencing project: providing services to taxonomists for standard genome sequencing and annotation.</title>
        <authorList>
            <consortium name="The Broad Institute Genomics Platform"/>
            <consortium name="The Broad Institute Genome Sequencing Center for Infectious Disease"/>
            <person name="Wu L."/>
            <person name="Ma J."/>
        </authorList>
    </citation>
    <scope>NUCLEOTIDE SEQUENCE [LARGE SCALE GENOMIC DNA]</scope>
    <source>
        <strain evidence="2">KCTC 52232</strain>
    </source>
</reference>
<accession>A0ABW5XKZ8</accession>
<name>A0ABW5XKZ8_9SPHI</name>
<sequence length="143" mass="16497">MLQYVYEAKLIKPMDHFREIKNQLIWHNEGKFEVELINGIITKLNFCEPGQGPDDVGKCLTSTNYKYLQAVHASLGELFGFIEEENKRLGYKYAEHVPVQTYQHADTENDNAQEIKLRPLMNYDPHVENEVGNNLGNNIELTA</sequence>
<evidence type="ECO:0000313" key="1">
    <source>
        <dbReference type="EMBL" id="MFD2864071.1"/>
    </source>
</evidence>
<organism evidence="1 2">
    <name type="scientific">Mucilaginibacter antarcticus</name>
    <dbReference type="NCBI Taxonomy" id="1855725"/>
    <lineage>
        <taxon>Bacteria</taxon>
        <taxon>Pseudomonadati</taxon>
        <taxon>Bacteroidota</taxon>
        <taxon>Sphingobacteriia</taxon>
        <taxon>Sphingobacteriales</taxon>
        <taxon>Sphingobacteriaceae</taxon>
        <taxon>Mucilaginibacter</taxon>
    </lineage>
</organism>
<dbReference type="EMBL" id="JBHUON010000004">
    <property type="protein sequence ID" value="MFD2864071.1"/>
    <property type="molecule type" value="Genomic_DNA"/>
</dbReference>
<evidence type="ECO:0000313" key="2">
    <source>
        <dbReference type="Proteomes" id="UP001597601"/>
    </source>
</evidence>
<proteinExistence type="predicted"/>
<dbReference type="RefSeq" id="WP_377124231.1">
    <property type="nucleotide sequence ID" value="NZ_JBHUHN010000001.1"/>
</dbReference>
<comment type="caution">
    <text evidence="1">The sequence shown here is derived from an EMBL/GenBank/DDBJ whole genome shotgun (WGS) entry which is preliminary data.</text>
</comment>
<keyword evidence="2" id="KW-1185">Reference proteome</keyword>
<protein>
    <submittedName>
        <fullName evidence="1">Uncharacterized protein</fullName>
    </submittedName>
</protein>